<organism evidence="2 3">
    <name type="scientific">Actinomadura vinacea</name>
    <dbReference type="NCBI Taxonomy" id="115336"/>
    <lineage>
        <taxon>Bacteria</taxon>
        <taxon>Bacillati</taxon>
        <taxon>Actinomycetota</taxon>
        <taxon>Actinomycetes</taxon>
        <taxon>Streptosporangiales</taxon>
        <taxon>Thermomonosporaceae</taxon>
        <taxon>Actinomadura</taxon>
    </lineage>
</organism>
<gene>
    <name evidence="2" type="ORF">GCM10010191_67990</name>
</gene>
<dbReference type="RefSeq" id="WP_344594561.1">
    <property type="nucleotide sequence ID" value="NZ_BAAARW010000026.1"/>
</dbReference>
<evidence type="ECO:0008006" key="4">
    <source>
        <dbReference type="Google" id="ProtNLM"/>
    </source>
</evidence>
<evidence type="ECO:0000313" key="2">
    <source>
        <dbReference type="EMBL" id="GAA2442088.1"/>
    </source>
</evidence>
<keyword evidence="3" id="KW-1185">Reference proteome</keyword>
<dbReference type="Proteomes" id="UP001501231">
    <property type="component" value="Unassembled WGS sequence"/>
</dbReference>
<sequence length="98" mass="11023">MTPRNDPVGRIEPTDPLPVPPQPQGRWGMPYLTQIGDGYMWTCSTRHVLTDAEKRAGLSQTLVAESESLLLELAAKEDERAAEYKAAEREHSYRNTLL</sequence>
<accession>A0ABN3JW71</accession>
<reference evidence="2 3" key="1">
    <citation type="journal article" date="2019" name="Int. J. Syst. Evol. Microbiol.">
        <title>The Global Catalogue of Microorganisms (GCM) 10K type strain sequencing project: providing services to taxonomists for standard genome sequencing and annotation.</title>
        <authorList>
            <consortium name="The Broad Institute Genomics Platform"/>
            <consortium name="The Broad Institute Genome Sequencing Center for Infectious Disease"/>
            <person name="Wu L."/>
            <person name="Ma J."/>
        </authorList>
    </citation>
    <scope>NUCLEOTIDE SEQUENCE [LARGE SCALE GENOMIC DNA]</scope>
    <source>
        <strain evidence="2 3">JCM 3325</strain>
    </source>
</reference>
<feature type="region of interest" description="Disordered" evidence="1">
    <location>
        <begin position="1"/>
        <end position="26"/>
    </location>
</feature>
<dbReference type="EMBL" id="BAAARW010000026">
    <property type="protein sequence ID" value="GAA2442088.1"/>
    <property type="molecule type" value="Genomic_DNA"/>
</dbReference>
<evidence type="ECO:0000256" key="1">
    <source>
        <dbReference type="SAM" id="MobiDB-lite"/>
    </source>
</evidence>
<comment type="caution">
    <text evidence="2">The sequence shown here is derived from an EMBL/GenBank/DDBJ whole genome shotgun (WGS) entry which is preliminary data.</text>
</comment>
<protein>
    <recommendedName>
        <fullName evidence="4">Integrase</fullName>
    </recommendedName>
</protein>
<proteinExistence type="predicted"/>
<evidence type="ECO:0000313" key="3">
    <source>
        <dbReference type="Proteomes" id="UP001501231"/>
    </source>
</evidence>
<name>A0ABN3JW71_9ACTN</name>